<dbReference type="AlphaFoldDB" id="A0A9Q3RY97"/>
<evidence type="ECO:0000256" key="1">
    <source>
        <dbReference type="SAM" id="MobiDB-lite"/>
    </source>
</evidence>
<dbReference type="InterPro" id="IPR029052">
    <property type="entry name" value="Metallo-depent_PP-like"/>
</dbReference>
<evidence type="ECO:0000313" key="5">
    <source>
        <dbReference type="Proteomes" id="UP000824927"/>
    </source>
</evidence>
<feature type="region of interest" description="Disordered" evidence="1">
    <location>
        <begin position="335"/>
        <end position="356"/>
    </location>
</feature>
<dbReference type="InterPro" id="IPR004843">
    <property type="entry name" value="Calcineurin-like_PHP"/>
</dbReference>
<name>A0A9Q3RY97_9SPHN</name>
<dbReference type="Gene3D" id="3.60.21.10">
    <property type="match status" value="1"/>
</dbReference>
<keyword evidence="2" id="KW-0732">Signal</keyword>
<comment type="caution">
    <text evidence="4">The sequence shown here is derived from an EMBL/GenBank/DDBJ whole genome shotgun (WGS) entry which is preliminary data.</text>
</comment>
<accession>A0A9Q3RY97</accession>
<evidence type="ECO:0000313" key="4">
    <source>
        <dbReference type="EMBL" id="MBY6216734.1"/>
    </source>
</evidence>
<feature type="signal peptide" evidence="2">
    <location>
        <begin position="1"/>
        <end position="21"/>
    </location>
</feature>
<dbReference type="Pfam" id="PF00149">
    <property type="entry name" value="Metallophos"/>
    <property type="match status" value="1"/>
</dbReference>
<dbReference type="SUPFAM" id="SSF56300">
    <property type="entry name" value="Metallo-dependent phosphatases"/>
    <property type="match status" value="1"/>
</dbReference>
<dbReference type="Proteomes" id="UP000824927">
    <property type="component" value="Unassembled WGS sequence"/>
</dbReference>
<feature type="chain" id="PRO_5040515322" evidence="2">
    <location>
        <begin position="22"/>
        <end position="356"/>
    </location>
</feature>
<dbReference type="PANTHER" id="PTHR46546:SF4">
    <property type="entry name" value="SHEWANELLA-LIKE PROTEIN PHOSPHATASE 1"/>
    <property type="match status" value="1"/>
</dbReference>
<feature type="domain" description="Calcineurin-like phosphoesterase" evidence="3">
    <location>
        <begin position="30"/>
        <end position="293"/>
    </location>
</feature>
<evidence type="ECO:0000259" key="3">
    <source>
        <dbReference type="Pfam" id="PF00149"/>
    </source>
</evidence>
<organism evidence="4 5">
    <name type="scientific">Qipengyuania aquimaris</name>
    <dbReference type="NCBI Taxonomy" id="255984"/>
    <lineage>
        <taxon>Bacteria</taxon>
        <taxon>Pseudomonadati</taxon>
        <taxon>Pseudomonadota</taxon>
        <taxon>Alphaproteobacteria</taxon>
        <taxon>Sphingomonadales</taxon>
        <taxon>Erythrobacteraceae</taxon>
        <taxon>Qipengyuania</taxon>
    </lineage>
</organism>
<reference evidence="4" key="1">
    <citation type="submission" date="2021-06" db="EMBL/GenBank/DDBJ databases">
        <title>50 bacteria genomes isolated from Dapeng, Shenzhen, China.</title>
        <authorList>
            <person name="Zheng W."/>
            <person name="Yu S."/>
            <person name="Huang Y."/>
        </authorList>
    </citation>
    <scope>NUCLEOTIDE SEQUENCE</scope>
    <source>
        <strain evidence="4">DP4N28-2</strain>
    </source>
</reference>
<dbReference type="RefSeq" id="WP_222404046.1">
    <property type="nucleotide sequence ID" value="NZ_JAHVKP010000001.1"/>
</dbReference>
<proteinExistence type="predicted"/>
<gene>
    <name evidence="4" type="ORF">KUV31_00080</name>
</gene>
<feature type="compositionally biased region" description="Basic and acidic residues" evidence="1">
    <location>
        <begin position="335"/>
        <end position="348"/>
    </location>
</feature>
<sequence length="356" mass="39249">MHAILLFLAAFAALVAAPLHARESEAAAARIVAVGDLHGDYEAWEDIARQAALIDEEGRWSGAETVLVQLGDITDRGPDSLRIIRHLQSLGQQAEAAGGSVTVLLGNHEAMNVIGDLRYVDPGEYEAFRDDSSEARREATWKANREALEAFYKQRQPELSSDEMRDMWFAETPLGMLEHRRAWRPGGELGIWAASLPAVAKVGRTLFVHGGLSEEMTREPIDMLNDRHEYALGSGEAIDRGILEAPLGPLWYRGNVRREEPAPDDPPRLSREQELATILSRYDADRLLVAHTPSVSGIVTDLGGRLIRVDTGISSHYGGPRSFLVIEGGVLTAHEKDRDGSWKSRALDPEQEEPVQ</sequence>
<evidence type="ECO:0000256" key="2">
    <source>
        <dbReference type="SAM" id="SignalP"/>
    </source>
</evidence>
<dbReference type="EMBL" id="JAHVKP010000001">
    <property type="protein sequence ID" value="MBY6216734.1"/>
    <property type="molecule type" value="Genomic_DNA"/>
</dbReference>
<protein>
    <submittedName>
        <fullName evidence="4">Metallophosphoesterase</fullName>
    </submittedName>
</protein>
<dbReference type="GO" id="GO:0016787">
    <property type="term" value="F:hydrolase activity"/>
    <property type="evidence" value="ECO:0007669"/>
    <property type="project" value="InterPro"/>
</dbReference>
<dbReference type="PANTHER" id="PTHR46546">
    <property type="entry name" value="SHEWANELLA-LIKE PROTEIN PHOSPHATASE 1"/>
    <property type="match status" value="1"/>
</dbReference>